<proteinExistence type="predicted"/>
<name>A0A2H5FNI8_9GAMM</name>
<gene>
    <name evidence="1" type="ORF">CAB17_14290</name>
</gene>
<evidence type="ECO:0000313" key="1">
    <source>
        <dbReference type="EMBL" id="AUH73086.1"/>
    </source>
</evidence>
<dbReference type="AlphaFoldDB" id="A0A2H5FNI8"/>
<dbReference type="EMBL" id="CP025491">
    <property type="protein sequence ID" value="AUH73086.1"/>
    <property type="molecule type" value="Genomic_DNA"/>
</dbReference>
<sequence length="65" mass="7714">MNDPHTREAVTNLVPLPHIKEQINQFLTEQEAIKKYFECCLERGFRTKQESMARVSYDSEHCFKP</sequence>
<evidence type="ECO:0000313" key="2">
    <source>
        <dbReference type="Proteomes" id="UP000234343"/>
    </source>
</evidence>
<keyword evidence="2" id="KW-1185">Reference proteome</keyword>
<dbReference type="KEGG" id="lsh:CAB17_14290"/>
<accession>A0A2H5FNI8</accession>
<reference evidence="1 2" key="1">
    <citation type="submission" date="2017-12" db="EMBL/GenBank/DDBJ databases">
        <title>Legionella sainthelensi LA01-117, whole genome sequence of a clinical isolate from New Zealand.</title>
        <authorList>
            <person name="Cree S.L."/>
            <person name="Slow S."/>
            <person name="Kennedy M.A."/>
            <person name="Murdoch D.R."/>
            <person name="Biggs P.J."/>
            <person name="Anderson T."/>
        </authorList>
    </citation>
    <scope>NUCLEOTIDE SEQUENCE [LARGE SCALE GENOMIC DNA]</scope>
    <source>
        <strain evidence="1 2">LA01-117</strain>
    </source>
</reference>
<protein>
    <submittedName>
        <fullName evidence="1">Uncharacterized protein</fullName>
    </submittedName>
</protein>
<organism evidence="1 2">
    <name type="scientific">Legionella sainthelensi</name>
    <dbReference type="NCBI Taxonomy" id="28087"/>
    <lineage>
        <taxon>Bacteria</taxon>
        <taxon>Pseudomonadati</taxon>
        <taxon>Pseudomonadota</taxon>
        <taxon>Gammaproteobacteria</taxon>
        <taxon>Legionellales</taxon>
        <taxon>Legionellaceae</taxon>
        <taxon>Legionella</taxon>
    </lineage>
</organism>
<dbReference type="Proteomes" id="UP000234343">
    <property type="component" value="Chromosome"/>
</dbReference>